<keyword evidence="3" id="KW-0807">Transducer</keyword>
<dbReference type="InterPro" id="IPR051310">
    <property type="entry name" value="MCP_chemotaxis"/>
</dbReference>
<comment type="similarity">
    <text evidence="2">Belongs to the methyl-accepting chemotaxis (MCP) protein family.</text>
</comment>
<dbReference type="AlphaFoldDB" id="F7NJ66"/>
<dbReference type="Proteomes" id="UP000003240">
    <property type="component" value="Unassembled WGS sequence"/>
</dbReference>
<proteinExistence type="inferred from homology"/>
<dbReference type="GO" id="GO:0005886">
    <property type="term" value="C:plasma membrane"/>
    <property type="evidence" value="ECO:0007669"/>
    <property type="project" value="TreeGrafter"/>
</dbReference>
<dbReference type="STRING" id="1009370.ALO_10639"/>
<dbReference type="eggNOG" id="COG0840">
    <property type="taxonomic scope" value="Bacteria"/>
</dbReference>
<dbReference type="PANTHER" id="PTHR43531">
    <property type="entry name" value="PROTEIN ICFG"/>
    <property type="match status" value="1"/>
</dbReference>
<evidence type="ECO:0000256" key="3">
    <source>
        <dbReference type="PROSITE-ProRule" id="PRU00284"/>
    </source>
</evidence>
<feature type="domain" description="Methyl-accepting transducer" evidence="4">
    <location>
        <begin position="229"/>
        <end position="428"/>
    </location>
</feature>
<dbReference type="SMART" id="SM00283">
    <property type="entry name" value="MA"/>
    <property type="match status" value="1"/>
</dbReference>
<gene>
    <name evidence="5" type="ORF">ALO_10639</name>
</gene>
<keyword evidence="1" id="KW-0145">Chemotaxis</keyword>
<dbReference type="SUPFAM" id="SSF58104">
    <property type="entry name" value="Methyl-accepting chemotaxis protein (MCP) signaling domain"/>
    <property type="match status" value="1"/>
</dbReference>
<evidence type="ECO:0000256" key="2">
    <source>
        <dbReference type="ARBA" id="ARBA00029447"/>
    </source>
</evidence>
<dbReference type="InterPro" id="IPR004089">
    <property type="entry name" value="MCPsignal_dom"/>
</dbReference>
<name>F7NJ66_9FIRM</name>
<evidence type="ECO:0000313" key="6">
    <source>
        <dbReference type="Proteomes" id="UP000003240"/>
    </source>
</evidence>
<evidence type="ECO:0000259" key="4">
    <source>
        <dbReference type="PROSITE" id="PS50111"/>
    </source>
</evidence>
<organism evidence="5 6">
    <name type="scientific">Acetonema longum DSM 6540</name>
    <dbReference type="NCBI Taxonomy" id="1009370"/>
    <lineage>
        <taxon>Bacteria</taxon>
        <taxon>Bacillati</taxon>
        <taxon>Bacillota</taxon>
        <taxon>Negativicutes</taxon>
        <taxon>Acetonemataceae</taxon>
        <taxon>Acetonema</taxon>
    </lineage>
</organism>
<accession>F7NJ66</accession>
<keyword evidence="6" id="KW-1185">Reference proteome</keyword>
<sequence length="428" mass="48198">MKKVELKEDASVLTKNQSFLKYRLRSEVVHMVGDIRIIFTGMEQLVMEETLEAFLAGIGKTVDARTCPMDKLPEHSAADLFVCAKSLKERMPKTIPVEKTLCIEMVPVEQFYIDVTKVPDGSTVYVLSNSTNYARRLVQMCQERNIDHITYEYILVNELSEQEIIGILREANYVMGVATTMEKKGVVYEQYKPYLREDIKLIGAKRTLNLPSFLELMQWITTFRNTRLFEHITDGTQKQAQQLQQLTSITNTISRSTDAEIEMFKELSVKMENGMERLKQVIQFSESLTAATQNIGGIAGSIRHLSSQTHLLSLNATIEAARVGEQGRGFAVVAKEVGKLAEESQKSTDMILKAVKEVQAAVVNIIPALSSLSNELKGNQDFYGKVLQNSIETNQSLVHVFQMVENIRRSSEVMLDETGQLVNLNSKA</sequence>
<dbReference type="PANTHER" id="PTHR43531:SF11">
    <property type="entry name" value="METHYL-ACCEPTING CHEMOTAXIS PROTEIN 3"/>
    <property type="match status" value="1"/>
</dbReference>
<dbReference type="GO" id="GO:0006935">
    <property type="term" value="P:chemotaxis"/>
    <property type="evidence" value="ECO:0007669"/>
    <property type="project" value="UniProtKB-KW"/>
</dbReference>
<dbReference type="GO" id="GO:0007165">
    <property type="term" value="P:signal transduction"/>
    <property type="evidence" value="ECO:0007669"/>
    <property type="project" value="UniProtKB-KW"/>
</dbReference>
<dbReference type="GO" id="GO:0004888">
    <property type="term" value="F:transmembrane signaling receptor activity"/>
    <property type="evidence" value="ECO:0007669"/>
    <property type="project" value="TreeGrafter"/>
</dbReference>
<evidence type="ECO:0000313" key="5">
    <source>
        <dbReference type="EMBL" id="EGO63913.1"/>
    </source>
</evidence>
<dbReference type="EMBL" id="AFGF01000084">
    <property type="protein sequence ID" value="EGO63913.1"/>
    <property type="molecule type" value="Genomic_DNA"/>
</dbReference>
<dbReference type="Gene3D" id="1.10.287.950">
    <property type="entry name" value="Methyl-accepting chemotaxis protein"/>
    <property type="match status" value="1"/>
</dbReference>
<reference evidence="5 6" key="1">
    <citation type="journal article" date="2011" name="EMBO J.">
        <title>Structural diversity of bacterial flagellar motors.</title>
        <authorList>
            <person name="Chen S."/>
            <person name="Beeby M."/>
            <person name="Murphy G.E."/>
            <person name="Leadbetter J.R."/>
            <person name="Hendrixson D.R."/>
            <person name="Briegel A."/>
            <person name="Li Z."/>
            <person name="Shi J."/>
            <person name="Tocheva E.I."/>
            <person name="Muller A."/>
            <person name="Dobro M.J."/>
            <person name="Jensen G.J."/>
        </authorList>
    </citation>
    <scope>NUCLEOTIDE SEQUENCE [LARGE SCALE GENOMIC DNA]</scope>
    <source>
        <strain evidence="5 6">DSM 6540</strain>
    </source>
</reference>
<protein>
    <submittedName>
        <fullName evidence="5">Methyl-accepting chemotaxis protein</fullName>
    </submittedName>
</protein>
<comment type="caution">
    <text evidence="5">The sequence shown here is derived from an EMBL/GenBank/DDBJ whole genome shotgun (WGS) entry which is preliminary data.</text>
</comment>
<dbReference type="Pfam" id="PF00015">
    <property type="entry name" value="MCPsignal"/>
    <property type="match status" value="1"/>
</dbReference>
<evidence type="ECO:0000256" key="1">
    <source>
        <dbReference type="ARBA" id="ARBA00022500"/>
    </source>
</evidence>
<dbReference type="PROSITE" id="PS50111">
    <property type="entry name" value="CHEMOTAXIS_TRANSDUC_2"/>
    <property type="match status" value="1"/>
</dbReference>